<keyword evidence="3" id="KW-1185">Reference proteome</keyword>
<gene>
    <name evidence="2" type="ORF">HTZ84_04880</name>
</gene>
<protein>
    <submittedName>
        <fullName evidence="2">PH domain-containing protein</fullName>
    </submittedName>
</protein>
<proteinExistence type="predicted"/>
<feature type="transmembrane region" description="Helical" evidence="1">
    <location>
        <begin position="88"/>
        <end position="118"/>
    </location>
</feature>
<evidence type="ECO:0000256" key="1">
    <source>
        <dbReference type="SAM" id="Phobius"/>
    </source>
</evidence>
<name>A0ABX2L5X0_9EURY</name>
<keyword evidence="1" id="KW-1133">Transmembrane helix</keyword>
<accession>A0ABX2L5X0</accession>
<sequence>MPLKNYLGDNEELLLSWGGKPDEDDEFFSTSGSNLEFGATDKRLVFCNSNGSFKDIEYTHISSIEAESDKEVKDISDFDDNGLLLGGLGAIVSVVGILIETMPILLIGIALIMIVMFLNMEEVQKVKIITGDEMHSRINFKTTENISGDLSKIIRNNS</sequence>
<keyword evidence="1" id="KW-0472">Membrane</keyword>
<organism evidence="2 3">
    <name type="scientific">Haloterrigena gelatinilytica</name>
    <dbReference type="NCBI Taxonomy" id="2741724"/>
    <lineage>
        <taxon>Archaea</taxon>
        <taxon>Methanobacteriati</taxon>
        <taxon>Methanobacteriota</taxon>
        <taxon>Stenosarchaea group</taxon>
        <taxon>Halobacteria</taxon>
        <taxon>Halobacteriales</taxon>
        <taxon>Natrialbaceae</taxon>
        <taxon>Haloterrigena</taxon>
    </lineage>
</organism>
<comment type="caution">
    <text evidence="2">The sequence shown here is derived from an EMBL/GenBank/DDBJ whole genome shotgun (WGS) entry which is preliminary data.</text>
</comment>
<dbReference type="Proteomes" id="UP001016761">
    <property type="component" value="Unassembled WGS sequence"/>
</dbReference>
<dbReference type="RefSeq" id="WP_174679641.1">
    <property type="nucleotide sequence ID" value="NZ_JABUQZ010000001.1"/>
</dbReference>
<dbReference type="EMBL" id="JABUQZ010000001">
    <property type="protein sequence ID" value="NUC71650.1"/>
    <property type="molecule type" value="Genomic_DNA"/>
</dbReference>
<evidence type="ECO:0000313" key="3">
    <source>
        <dbReference type="Proteomes" id="UP001016761"/>
    </source>
</evidence>
<evidence type="ECO:0000313" key="2">
    <source>
        <dbReference type="EMBL" id="NUC71650.1"/>
    </source>
</evidence>
<keyword evidence="1" id="KW-0812">Transmembrane</keyword>
<reference evidence="2 3" key="1">
    <citation type="submission" date="2020-06" db="EMBL/GenBank/DDBJ databases">
        <title>Haloterrigena sp. nov., an extremely halophilic archaeon isolated from a saline sediment.</title>
        <authorList>
            <person name="Liu B.-B."/>
        </authorList>
    </citation>
    <scope>NUCLEOTIDE SEQUENCE [LARGE SCALE GENOMIC DNA]</scope>
    <source>
        <strain evidence="2 3">SYSU A558-1</strain>
    </source>
</reference>